<comment type="caution">
    <text evidence="7">The sequence shown here is derived from an EMBL/GenBank/DDBJ whole genome shotgun (WGS) entry which is preliminary data.</text>
</comment>
<evidence type="ECO:0000313" key="8">
    <source>
        <dbReference type="Proteomes" id="UP000295131"/>
    </source>
</evidence>
<keyword evidence="3 7" id="KW-0032">Aminotransferase</keyword>
<dbReference type="AlphaFoldDB" id="A0A4R5PHN8"/>
<evidence type="ECO:0000256" key="5">
    <source>
        <dbReference type="ARBA" id="ARBA00022898"/>
    </source>
</evidence>
<reference evidence="7 8" key="1">
    <citation type="journal article" date="2013" name="Int. J. Syst. Evol. Microbiol.">
        <title>Hoeflea suaedae sp. nov., an endophytic bacterium isolated from the root of the halophyte Suaeda maritima.</title>
        <authorList>
            <person name="Chung E.J."/>
            <person name="Park J.A."/>
            <person name="Pramanik P."/>
            <person name="Bibi F."/>
            <person name="Jeon C.O."/>
            <person name="Chung Y.R."/>
        </authorList>
    </citation>
    <scope>NUCLEOTIDE SEQUENCE [LARGE SCALE GENOMIC DNA]</scope>
    <source>
        <strain evidence="7 8">YC6898</strain>
    </source>
</reference>
<organism evidence="7 8">
    <name type="scientific">Pseudohoeflea suaedae</name>
    <dbReference type="NCBI Taxonomy" id="877384"/>
    <lineage>
        <taxon>Bacteria</taxon>
        <taxon>Pseudomonadati</taxon>
        <taxon>Pseudomonadota</taxon>
        <taxon>Alphaproteobacteria</taxon>
        <taxon>Hyphomicrobiales</taxon>
        <taxon>Rhizobiaceae</taxon>
        <taxon>Pseudohoeflea</taxon>
    </lineage>
</organism>
<proteinExistence type="inferred from homology"/>
<evidence type="ECO:0000256" key="2">
    <source>
        <dbReference type="ARBA" id="ARBA00008954"/>
    </source>
</evidence>
<gene>
    <name evidence="7" type="ORF">E2A64_17385</name>
</gene>
<evidence type="ECO:0000256" key="6">
    <source>
        <dbReference type="RuleBase" id="RU003560"/>
    </source>
</evidence>
<dbReference type="GO" id="GO:0009102">
    <property type="term" value="P:biotin biosynthetic process"/>
    <property type="evidence" value="ECO:0007669"/>
    <property type="project" value="TreeGrafter"/>
</dbReference>
<dbReference type="RefSeq" id="WP_133285784.1">
    <property type="nucleotide sequence ID" value="NZ_SMSI01000004.1"/>
</dbReference>
<dbReference type="GO" id="GO:0030170">
    <property type="term" value="F:pyridoxal phosphate binding"/>
    <property type="evidence" value="ECO:0007669"/>
    <property type="project" value="InterPro"/>
</dbReference>
<dbReference type="EMBL" id="SMSI01000004">
    <property type="protein sequence ID" value="TDH34437.1"/>
    <property type="molecule type" value="Genomic_DNA"/>
</dbReference>
<keyword evidence="8" id="KW-1185">Reference proteome</keyword>
<dbReference type="InterPro" id="IPR015421">
    <property type="entry name" value="PyrdxlP-dep_Trfase_major"/>
</dbReference>
<evidence type="ECO:0000256" key="1">
    <source>
        <dbReference type="ARBA" id="ARBA00001933"/>
    </source>
</evidence>
<dbReference type="Pfam" id="PF00202">
    <property type="entry name" value="Aminotran_3"/>
    <property type="match status" value="1"/>
</dbReference>
<dbReference type="InterPro" id="IPR015424">
    <property type="entry name" value="PyrdxlP-dep_Trfase"/>
</dbReference>
<name>A0A4R5PHN8_9HYPH</name>
<evidence type="ECO:0000313" key="7">
    <source>
        <dbReference type="EMBL" id="TDH34437.1"/>
    </source>
</evidence>
<comment type="cofactor">
    <cofactor evidence="1">
        <name>pyridoxal 5'-phosphate</name>
        <dbReference type="ChEBI" id="CHEBI:597326"/>
    </cofactor>
</comment>
<dbReference type="PANTHER" id="PTHR42684">
    <property type="entry name" value="ADENOSYLMETHIONINE-8-AMINO-7-OXONONANOATE AMINOTRANSFERASE"/>
    <property type="match status" value="1"/>
</dbReference>
<dbReference type="InterPro" id="IPR005814">
    <property type="entry name" value="Aminotrans_3"/>
</dbReference>
<protein>
    <submittedName>
        <fullName evidence="7">Aspartate aminotransferase family protein</fullName>
    </submittedName>
</protein>
<dbReference type="SUPFAM" id="SSF53383">
    <property type="entry name" value="PLP-dependent transferases"/>
    <property type="match status" value="1"/>
</dbReference>
<dbReference type="GO" id="GO:0004015">
    <property type="term" value="F:adenosylmethionine-8-amino-7-oxononanoate transaminase activity"/>
    <property type="evidence" value="ECO:0007669"/>
    <property type="project" value="TreeGrafter"/>
</dbReference>
<keyword evidence="5 6" id="KW-0663">Pyridoxal phosphate</keyword>
<dbReference type="Gene3D" id="3.40.640.10">
    <property type="entry name" value="Type I PLP-dependent aspartate aminotransferase-like (Major domain)"/>
    <property type="match status" value="1"/>
</dbReference>
<evidence type="ECO:0000256" key="4">
    <source>
        <dbReference type="ARBA" id="ARBA00022679"/>
    </source>
</evidence>
<dbReference type="Proteomes" id="UP000295131">
    <property type="component" value="Unassembled WGS sequence"/>
</dbReference>
<dbReference type="CDD" id="cd00610">
    <property type="entry name" value="OAT_like"/>
    <property type="match status" value="1"/>
</dbReference>
<keyword evidence="4 7" id="KW-0808">Transferase</keyword>
<evidence type="ECO:0000256" key="3">
    <source>
        <dbReference type="ARBA" id="ARBA00022576"/>
    </source>
</evidence>
<dbReference type="PANTHER" id="PTHR42684:SF1">
    <property type="entry name" value="BETA-ALANINE--PYRUVATE AMINOTRANSFERASE"/>
    <property type="match status" value="1"/>
</dbReference>
<dbReference type="FunFam" id="3.40.640.10:FF:000014">
    <property type="entry name" value="Adenosylmethionine-8-amino-7-oxononanoate aminotransferase, probable"/>
    <property type="match status" value="1"/>
</dbReference>
<accession>A0A4R5PHN8</accession>
<dbReference type="Gene3D" id="3.90.1150.10">
    <property type="entry name" value="Aspartate Aminotransferase, domain 1"/>
    <property type="match status" value="1"/>
</dbReference>
<dbReference type="InterPro" id="IPR049704">
    <property type="entry name" value="Aminotrans_3_PPA_site"/>
</dbReference>
<dbReference type="OrthoDB" id="9801834at2"/>
<comment type="similarity">
    <text evidence="2 6">Belongs to the class-III pyridoxal-phosphate-dependent aminotransferase family.</text>
</comment>
<sequence>MSNRTTVTPNDLRAFWMPFTANRQFKQDPRMLVAAKDMHFTSSDGREILDGTAGLWCVNAGHCRPKITEAISRQAGELDYAPAFQMGHPKAFELANRLIDIAPDHMGHVLFTNSGSESVDTALKVALAYHRARGEGSRFRLIGRERGYHGVNFGGISVGGIVTNRKMFGTLLTGVDHLPHTHLPGKNTFTRGVPEHGADLADELSRIVTLHDPSTIAAVIVEPVAGSTGVLIPPKGYLQKLREICTQHGILLIFDEVITGYGRLGAAFAADYFGVKPDIMVTAKGLTNGVIPMGAVFVTPEIHDAFMNGPEHLIEFFHGYTYSGNPIASAAALATLETYKEEGLFERASELAPYWEEGLHSLKGEPHVTDIRNIGLVGAVELEPIAGSPTKRAFSCFLRAWEKGLLIRTTGDIIALSPPLIISKDQIDQIIDTLRSVLNEVD</sequence>
<dbReference type="PROSITE" id="PS00600">
    <property type="entry name" value="AA_TRANSFER_CLASS_3"/>
    <property type="match status" value="1"/>
</dbReference>
<dbReference type="InterPro" id="IPR015422">
    <property type="entry name" value="PyrdxlP-dep_Trfase_small"/>
</dbReference>